<evidence type="ECO:0000313" key="3">
    <source>
        <dbReference type="Proteomes" id="UP001187531"/>
    </source>
</evidence>
<comment type="caution">
    <text evidence="2">The sequence shown here is derived from an EMBL/GenBank/DDBJ whole genome shotgun (WGS) entry which is preliminary data.</text>
</comment>
<sequence length="75" mass="8250">MNESGDIPIRTSDDMIILLSSAPGYASVRDQSCGTWLIKNLCKVFSLRAFEKDVLNLFQLTDEALKNETGPGSEV</sequence>
<keyword evidence="3" id="KW-1185">Reference proteome</keyword>
<dbReference type="Pfam" id="PF00656">
    <property type="entry name" value="Peptidase_C14"/>
    <property type="match status" value="1"/>
</dbReference>
<accession>A0AA88KTQ4</accession>
<reference evidence="2" key="1">
    <citation type="submission" date="2023-07" db="EMBL/GenBank/DDBJ databases">
        <title>Chromosome-level genome assembly of Artemia franciscana.</title>
        <authorList>
            <person name="Jo E."/>
        </authorList>
    </citation>
    <scope>NUCLEOTIDE SEQUENCE</scope>
    <source>
        <tissue evidence="2">Whole body</tissue>
    </source>
</reference>
<evidence type="ECO:0000313" key="2">
    <source>
        <dbReference type="EMBL" id="KAK2706393.1"/>
    </source>
</evidence>
<dbReference type="GO" id="GO:0006508">
    <property type="term" value="P:proteolysis"/>
    <property type="evidence" value="ECO:0007669"/>
    <property type="project" value="InterPro"/>
</dbReference>
<organism evidence="2 3">
    <name type="scientific">Artemia franciscana</name>
    <name type="common">Brine shrimp</name>
    <name type="synonym">Artemia sanfranciscana</name>
    <dbReference type="NCBI Taxonomy" id="6661"/>
    <lineage>
        <taxon>Eukaryota</taxon>
        <taxon>Metazoa</taxon>
        <taxon>Ecdysozoa</taxon>
        <taxon>Arthropoda</taxon>
        <taxon>Crustacea</taxon>
        <taxon>Branchiopoda</taxon>
        <taxon>Anostraca</taxon>
        <taxon>Artemiidae</taxon>
        <taxon>Artemia</taxon>
    </lineage>
</organism>
<protein>
    <recommendedName>
        <fullName evidence="1">Caspase family p10 domain-containing protein</fullName>
    </recommendedName>
</protein>
<dbReference type="InterPro" id="IPR011600">
    <property type="entry name" value="Pept_C14_caspase"/>
</dbReference>
<dbReference type="GO" id="GO:0004197">
    <property type="term" value="F:cysteine-type endopeptidase activity"/>
    <property type="evidence" value="ECO:0007669"/>
    <property type="project" value="InterPro"/>
</dbReference>
<proteinExistence type="predicted"/>
<gene>
    <name evidence="2" type="ORF">QYM36_016437</name>
</gene>
<dbReference type="InterPro" id="IPR002138">
    <property type="entry name" value="Pept_C14_p10"/>
</dbReference>
<dbReference type="Gene3D" id="3.30.70.1470">
    <property type="entry name" value="Caspase-like"/>
    <property type="match status" value="1"/>
</dbReference>
<dbReference type="AlphaFoldDB" id="A0AA88KTQ4"/>
<evidence type="ECO:0000259" key="1">
    <source>
        <dbReference type="PROSITE" id="PS50207"/>
    </source>
</evidence>
<dbReference type="InterPro" id="IPR029030">
    <property type="entry name" value="Caspase-like_dom_sf"/>
</dbReference>
<name>A0AA88KTQ4_ARTSF</name>
<dbReference type="SUPFAM" id="SSF52129">
    <property type="entry name" value="Caspase-like"/>
    <property type="match status" value="1"/>
</dbReference>
<dbReference type="Proteomes" id="UP001187531">
    <property type="component" value="Unassembled WGS sequence"/>
</dbReference>
<feature type="domain" description="Caspase family p10" evidence="1">
    <location>
        <begin position="14"/>
        <end position="75"/>
    </location>
</feature>
<dbReference type="EMBL" id="JAVRJZ010000020">
    <property type="protein sequence ID" value="KAK2706393.1"/>
    <property type="molecule type" value="Genomic_DNA"/>
</dbReference>
<dbReference type="PROSITE" id="PS50207">
    <property type="entry name" value="CASPASE_P10"/>
    <property type="match status" value="1"/>
</dbReference>